<dbReference type="Gene3D" id="3.40.50.720">
    <property type="entry name" value="NAD(P)-binding Rossmann-like Domain"/>
    <property type="match status" value="1"/>
</dbReference>
<dbReference type="InterPro" id="IPR002347">
    <property type="entry name" value="SDR_fam"/>
</dbReference>
<dbReference type="CDD" id="cd08930">
    <property type="entry name" value="SDR_c8"/>
    <property type="match status" value="1"/>
</dbReference>
<dbReference type="Proteomes" id="UP000298264">
    <property type="component" value="Unassembled WGS sequence"/>
</dbReference>
<evidence type="ECO:0000256" key="1">
    <source>
        <dbReference type="ARBA" id="ARBA00006484"/>
    </source>
</evidence>
<dbReference type="GO" id="GO:0016616">
    <property type="term" value="F:oxidoreductase activity, acting on the CH-OH group of donors, NAD or NADP as acceptor"/>
    <property type="evidence" value="ECO:0007669"/>
    <property type="project" value="TreeGrafter"/>
</dbReference>
<comment type="similarity">
    <text evidence="1">Belongs to the short-chain dehydrogenases/reductases (SDR) family.</text>
</comment>
<accession>A0A4R9LPV7</accession>
<dbReference type="PANTHER" id="PTHR42760">
    <property type="entry name" value="SHORT-CHAIN DEHYDROGENASES/REDUCTASES FAMILY MEMBER"/>
    <property type="match status" value="1"/>
</dbReference>
<organism evidence="2 3">
    <name type="scientific">Leptospira ilyithenensis</name>
    <dbReference type="NCBI Taxonomy" id="2484901"/>
    <lineage>
        <taxon>Bacteria</taxon>
        <taxon>Pseudomonadati</taxon>
        <taxon>Spirochaetota</taxon>
        <taxon>Spirochaetia</taxon>
        <taxon>Leptospirales</taxon>
        <taxon>Leptospiraceae</taxon>
        <taxon>Leptospira</taxon>
    </lineage>
</organism>
<gene>
    <name evidence="2" type="ORF">EHS11_13765</name>
</gene>
<dbReference type="EMBL" id="RQHV01000061">
    <property type="protein sequence ID" value="TGN08000.1"/>
    <property type="molecule type" value="Genomic_DNA"/>
</dbReference>
<name>A0A4R9LPV7_9LEPT</name>
<dbReference type="InterPro" id="IPR036291">
    <property type="entry name" value="NAD(P)-bd_dom_sf"/>
</dbReference>
<evidence type="ECO:0000313" key="2">
    <source>
        <dbReference type="EMBL" id="TGN08000.1"/>
    </source>
</evidence>
<dbReference type="OrthoDB" id="9803333at2"/>
<dbReference type="PRINTS" id="PR00080">
    <property type="entry name" value="SDRFAMILY"/>
</dbReference>
<dbReference type="NCBIfam" id="NF006619">
    <property type="entry name" value="PRK09186.1"/>
    <property type="match status" value="1"/>
</dbReference>
<proteinExistence type="inferred from homology"/>
<dbReference type="RefSeq" id="WP_135764979.1">
    <property type="nucleotide sequence ID" value="NZ_RQHV01000061.1"/>
</dbReference>
<keyword evidence="3" id="KW-1185">Reference proteome</keyword>
<comment type="caution">
    <text evidence="2">The sequence shown here is derived from an EMBL/GenBank/DDBJ whole genome shotgun (WGS) entry which is preliminary data.</text>
</comment>
<reference evidence="2" key="1">
    <citation type="journal article" date="2019" name="PLoS Negl. Trop. Dis.">
        <title>Revisiting the worldwide diversity of Leptospira species in the environment.</title>
        <authorList>
            <person name="Vincent A.T."/>
            <person name="Schiettekatte O."/>
            <person name="Bourhy P."/>
            <person name="Veyrier F.J."/>
            <person name="Picardeau M."/>
        </authorList>
    </citation>
    <scope>NUCLEOTIDE SEQUENCE [LARGE SCALE GENOMIC DNA]</scope>
    <source>
        <strain evidence="2">201400974</strain>
    </source>
</reference>
<protein>
    <submittedName>
        <fullName evidence="2">SDR family oxidoreductase</fullName>
    </submittedName>
</protein>
<evidence type="ECO:0000313" key="3">
    <source>
        <dbReference type="Proteomes" id="UP000298264"/>
    </source>
</evidence>
<dbReference type="Pfam" id="PF13561">
    <property type="entry name" value="adh_short_C2"/>
    <property type="match status" value="1"/>
</dbReference>
<dbReference type="AlphaFoldDB" id="A0A4R9LPV7"/>
<dbReference type="PRINTS" id="PR00081">
    <property type="entry name" value="GDHRDH"/>
</dbReference>
<dbReference type="SUPFAM" id="SSF51735">
    <property type="entry name" value="NAD(P)-binding Rossmann-fold domains"/>
    <property type="match status" value="1"/>
</dbReference>
<sequence>MLKNKVIFVAGGTGLLGRRISKAVLMNGGKLILGDINRSALDKFKLELDEEFPSQKYITSLIDINEKNSILNSIQDSILPFGRIDALVNSAYPRNKNYGRHFFDVEYSDFCENLSLHLGGYFLVSQQFAKYFSENQGGNIINIASVYGMIAPKFEIYKDTPMTMPVEYAAIKSAVIHLTAYMAKYLSDKNIRVNCVSPGGILDNQPEAFLKKYRENCLSKGMLDPDDVTGSVVFLLSDQSKFINGQNIVIDDGFTL</sequence>